<dbReference type="Proteomes" id="UP000326921">
    <property type="component" value="Chromosome"/>
</dbReference>
<gene>
    <name evidence="1" type="ORF">GFH32_09970</name>
</gene>
<dbReference type="EMBL" id="CP045652">
    <property type="protein sequence ID" value="QGA26632.1"/>
    <property type="molecule type" value="Genomic_DNA"/>
</dbReference>
<evidence type="ECO:0000313" key="2">
    <source>
        <dbReference type="Proteomes" id="UP000326921"/>
    </source>
</evidence>
<reference evidence="1 2" key="1">
    <citation type="submission" date="2019-10" db="EMBL/GenBank/DDBJ databases">
        <authorList>
            <person name="Dong K."/>
        </authorList>
    </citation>
    <scope>NUCLEOTIDE SEQUENCE [LARGE SCALE GENOMIC DNA]</scope>
    <source>
        <strain evidence="2">dk4302</strain>
    </source>
</reference>
<evidence type="ECO:0008006" key="3">
    <source>
        <dbReference type="Google" id="ProtNLM"/>
    </source>
</evidence>
<name>A0A5Q0QG94_9SPHI</name>
<dbReference type="RefSeq" id="WP_153511482.1">
    <property type="nucleotide sequence ID" value="NZ_CP045652.1"/>
</dbReference>
<sequence length="872" mass="100736">MQNLQGTLHSDGMPVASANVSILKDNMIIAFSRSDTKGNFQINLKQEIPPDQVYLQVRHLAFNRLYIRLDSAIASQLRIELLAKSKQIDAIEIKGQRRIQRTGDTLTYQVSTFARVEDRKIADVLARMPGIRIDDRGKISFNGKEISSLYVDGTDILAEQYSLAGKTIPHDIIQKVDVLQNHQHQRVRQKNEISNSVALNLVVNDSAKTNIIGQVDAGIAVPAQYQAKINSMTFSSRFKMLQSLTSKTMAEQLSNHYIAQGRPDRQSRTISPLPERHLQASTLLEPPIAAHLYLNNNGQLLSSNNVFRINDSTSWRLQVNQLFDRNKRQNQGLTEIYGSDQVYTFTENNLTKNIMRGTAIASYLEVNKQNFFFSHNLSTHFNRSRDKTDLENRTDNINQQIRAINDGVKQALHGKIKLPNSNLLELAWDLSYQAREENLTIHRDGKFQPNTPQEDNKAFQKLKTPIFSNKLSGSYRFNKGFIKHRYQLSLLNQSHKLLSNLDLTEAAKSNYLNLDSLAAASLQNRILWKNRELNFTSSLETKFNRWEIACHLPVSLQKVQIEDPLQSSKSIPSRVFFNPQLSSKYELNANDFMQFNYLHQQQIANVFDYYQNPILINFRELRRNQQQTQEQHRNQFNLSYNIQRPNALFFGNVAANYGRTHALSMTTLAVTDLIKIRENTAQENTIDRYELSIYASKYIPFLRGTIHNSISRTSQKSEIWINQHRRPMSSELIYFNLDLDIKLRPTIGILYNLQYTHDKSSINDAGNSTQKIKNSNLKQVLNLSYSPNPRLFLQSHANHYQNQLPNETKNYFFIDFSSRWQPKKTKLDLEILLSNTLNIKYYQTRHITANELINAQYHLRGRMLSSKCTFYF</sequence>
<accession>A0A5Q0QG94</accession>
<organism evidence="1 2">
    <name type="scientific">Sphingobacterium zhuxiongii</name>
    <dbReference type="NCBI Taxonomy" id="2662364"/>
    <lineage>
        <taxon>Bacteria</taxon>
        <taxon>Pseudomonadati</taxon>
        <taxon>Bacteroidota</taxon>
        <taxon>Sphingobacteriia</taxon>
        <taxon>Sphingobacteriales</taxon>
        <taxon>Sphingobacteriaceae</taxon>
        <taxon>Sphingobacterium</taxon>
    </lineage>
</organism>
<dbReference type="AlphaFoldDB" id="A0A5Q0QG94"/>
<proteinExistence type="predicted"/>
<dbReference type="KEGG" id="sphe:GFH32_09970"/>
<protein>
    <recommendedName>
        <fullName evidence="3">Outer membrane beta-barrel protein</fullName>
    </recommendedName>
</protein>
<keyword evidence="2" id="KW-1185">Reference proteome</keyword>
<dbReference type="SUPFAM" id="SSF56935">
    <property type="entry name" value="Porins"/>
    <property type="match status" value="1"/>
</dbReference>
<evidence type="ECO:0000313" key="1">
    <source>
        <dbReference type="EMBL" id="QGA26632.1"/>
    </source>
</evidence>